<dbReference type="PANTHER" id="PTHR32022:SF10">
    <property type="entry name" value="D-GLUTAMATE CYCLASE, MITOCHONDRIAL"/>
    <property type="match status" value="1"/>
</dbReference>
<dbReference type="EC" id="4.2.1.-" evidence="3"/>
<reference evidence="4 5" key="1">
    <citation type="submission" date="2018-01" db="EMBL/GenBank/DDBJ databases">
        <title>Complete genome sequences of the type strains of Marinobacter flavimaris and Marinobacter maroccanus.</title>
        <authorList>
            <person name="Palau M."/>
            <person name="Boujida N."/>
            <person name="Manresa A."/>
            <person name="Minana-Galbis D."/>
        </authorList>
    </citation>
    <scope>NUCLEOTIDE SEQUENCE [LARGE SCALE GENOMIC DNA]</scope>
    <source>
        <strain evidence="4 5">N4</strain>
    </source>
</reference>
<keyword evidence="2 3" id="KW-0456">Lyase</keyword>
<evidence type="ECO:0000313" key="4">
    <source>
        <dbReference type="EMBL" id="PPI85760.1"/>
    </source>
</evidence>
<dbReference type="Gene3D" id="3.40.1640.10">
    <property type="entry name" value="PSTPO5379-like"/>
    <property type="match status" value="1"/>
</dbReference>
<proteinExistence type="inferred from homology"/>
<evidence type="ECO:0000313" key="5">
    <source>
        <dbReference type="Proteomes" id="UP000239917"/>
    </source>
</evidence>
<dbReference type="NCBIfam" id="NF003969">
    <property type="entry name" value="PRK05463.1"/>
    <property type="match status" value="1"/>
</dbReference>
<accession>A0A2S5ZEC5</accession>
<organism evidence="4 5">
    <name type="scientific">Marinobacter maroccanus</name>
    <dbReference type="NCBI Taxonomy" id="2055143"/>
    <lineage>
        <taxon>Bacteria</taxon>
        <taxon>Pseudomonadati</taxon>
        <taxon>Pseudomonadota</taxon>
        <taxon>Gammaproteobacteria</taxon>
        <taxon>Pseudomonadales</taxon>
        <taxon>Marinobacteraceae</taxon>
        <taxon>Marinobacter</taxon>
    </lineage>
</organism>
<dbReference type="InterPro" id="IPR009906">
    <property type="entry name" value="D-Glu_cyclase"/>
</dbReference>
<dbReference type="GO" id="GO:0016829">
    <property type="term" value="F:lyase activity"/>
    <property type="evidence" value="ECO:0007669"/>
    <property type="project" value="UniProtKB-KW"/>
</dbReference>
<dbReference type="InterPro" id="IPR016938">
    <property type="entry name" value="UPF0317"/>
</dbReference>
<evidence type="ECO:0000256" key="2">
    <source>
        <dbReference type="ARBA" id="ARBA00023239"/>
    </source>
</evidence>
<gene>
    <name evidence="4" type="ORF">KEHDKFFH_00115</name>
</gene>
<protein>
    <recommendedName>
        <fullName evidence="3">Putative hydro-lyase KEHDKFFH_00115</fullName>
        <ecNumber evidence="3">4.2.1.-</ecNumber>
    </recommendedName>
</protein>
<dbReference type="Pfam" id="PF07286">
    <property type="entry name" value="D-Glu_cyclase"/>
    <property type="match status" value="1"/>
</dbReference>
<dbReference type="EMBL" id="PSSX01000001">
    <property type="protein sequence ID" value="PPI85760.1"/>
    <property type="molecule type" value="Genomic_DNA"/>
</dbReference>
<dbReference type="AlphaFoldDB" id="A0A2S5ZEC5"/>
<dbReference type="HAMAP" id="MF_01830">
    <property type="entry name" value="Hydro_lyase"/>
    <property type="match status" value="1"/>
</dbReference>
<dbReference type="PANTHER" id="PTHR32022">
    <property type="entry name" value="D-GLUTAMATE CYCLASE, MITOCHONDRIAL"/>
    <property type="match status" value="1"/>
</dbReference>
<comment type="caution">
    <text evidence="4">The sequence shown here is derived from an EMBL/GenBank/DDBJ whole genome shotgun (WGS) entry which is preliminary data.</text>
</comment>
<dbReference type="FunFam" id="3.30.2040.10:FF:000001">
    <property type="entry name" value="D-glutamate cyclase, mitochondrial"/>
    <property type="match status" value="1"/>
</dbReference>
<keyword evidence="5" id="KW-1185">Reference proteome</keyword>
<comment type="similarity">
    <text evidence="1 3">Belongs to the D-glutamate cyclase family.</text>
</comment>
<dbReference type="InterPro" id="IPR038021">
    <property type="entry name" value="Putative_hydro-lyase"/>
</dbReference>
<name>A0A2S5ZEC5_9GAMM</name>
<dbReference type="SUPFAM" id="SSF160920">
    <property type="entry name" value="PSTPO5379-like"/>
    <property type="match status" value="1"/>
</dbReference>
<evidence type="ECO:0000256" key="3">
    <source>
        <dbReference type="HAMAP-Rule" id="MF_01830"/>
    </source>
</evidence>
<dbReference type="Proteomes" id="UP000239917">
    <property type="component" value="Unassembled WGS sequence"/>
</dbReference>
<dbReference type="RefSeq" id="WP_104320040.1">
    <property type="nucleotide sequence ID" value="NZ_PSSX01000001.1"/>
</dbReference>
<evidence type="ECO:0000256" key="1">
    <source>
        <dbReference type="ARBA" id="ARBA00007896"/>
    </source>
</evidence>
<sequence>MHTGAYSDFKNNLLDQASELRARIRSGAHTAPTSGLANSLLQGNVVILPSEWAGDFLLYCQNNPVACPLIGMSQPGDPSLPDLGHDLDIRTDVPEYQVFRNGERAEKVTDLKSLWQDDLVTFVLGCSFSFEAALIRAGLSVRNVDEGRNVSMFRSNIATRPAGRFSGNMVVSMRPFSGADAIRAIQITTRLPKAHGAPVHIGDPSLIGIRDVNQPDFGDPVTIRPGELPLFWACGVTPQLALENARLPFAITHVPGKMLLTERLNEELAVL</sequence>
<dbReference type="OrthoDB" id="149585at2"/>
<dbReference type="PIRSF" id="PIRSF029755">
    <property type="entry name" value="UCP029755"/>
    <property type="match status" value="1"/>
</dbReference>
<dbReference type="Gene3D" id="3.30.2040.10">
    <property type="entry name" value="PSTPO5379-like domain"/>
    <property type="match status" value="1"/>
</dbReference>